<dbReference type="EMBL" id="GBRH01243322">
    <property type="protein sequence ID" value="JAD54573.1"/>
    <property type="molecule type" value="Transcribed_RNA"/>
</dbReference>
<evidence type="ECO:0000256" key="7">
    <source>
        <dbReference type="ARBA" id="ARBA00023180"/>
    </source>
</evidence>
<keyword evidence="6" id="KW-0472">Membrane</keyword>
<dbReference type="InterPro" id="IPR045874">
    <property type="entry name" value="LRK10/LRL21-25-like"/>
</dbReference>
<comment type="subcellular location">
    <subcellularLocation>
        <location evidence="1">Membrane</location>
        <topology evidence="1">Single-pass type I membrane protein</topology>
    </subcellularLocation>
</comment>
<evidence type="ECO:0000256" key="1">
    <source>
        <dbReference type="ARBA" id="ARBA00004479"/>
    </source>
</evidence>
<evidence type="ECO:0000256" key="6">
    <source>
        <dbReference type="ARBA" id="ARBA00023136"/>
    </source>
</evidence>
<dbReference type="Pfam" id="PF07714">
    <property type="entry name" value="PK_Tyr_Ser-Thr"/>
    <property type="match status" value="1"/>
</dbReference>
<dbReference type="SUPFAM" id="SSF56112">
    <property type="entry name" value="Protein kinase-like (PK-like)"/>
    <property type="match status" value="1"/>
</dbReference>
<evidence type="ECO:0000256" key="3">
    <source>
        <dbReference type="ARBA" id="ARBA00022692"/>
    </source>
</evidence>
<dbReference type="GO" id="GO:0016020">
    <property type="term" value="C:membrane"/>
    <property type="evidence" value="ECO:0007669"/>
    <property type="project" value="UniProtKB-SubCell"/>
</dbReference>
<dbReference type="GO" id="GO:0004674">
    <property type="term" value="F:protein serine/threonine kinase activity"/>
    <property type="evidence" value="ECO:0007669"/>
    <property type="project" value="UniProtKB-KW"/>
</dbReference>
<proteinExistence type="predicted"/>
<sequence>MLKDTEGSGEEFMNEVASISRTSYVNVVTLSGFCLEGSKRALIYEYMPNGSLFPREIHFWQQLC</sequence>
<evidence type="ECO:0000256" key="4">
    <source>
        <dbReference type="ARBA" id="ARBA00022729"/>
    </source>
</evidence>
<feature type="domain" description="Serine-threonine/tyrosine-protein kinase catalytic" evidence="8">
    <location>
        <begin position="6"/>
        <end position="52"/>
    </location>
</feature>
<keyword evidence="2" id="KW-0418">Kinase</keyword>
<protein>
    <recommendedName>
        <fullName evidence="8">Serine-threonine/tyrosine-protein kinase catalytic domain-containing protein</fullName>
    </recommendedName>
</protein>
<evidence type="ECO:0000256" key="2">
    <source>
        <dbReference type="ARBA" id="ARBA00022527"/>
    </source>
</evidence>
<dbReference type="InterPro" id="IPR001245">
    <property type="entry name" value="Ser-Thr/Tyr_kinase_cat_dom"/>
</dbReference>
<keyword evidence="2" id="KW-0808">Transferase</keyword>
<name>A0A0A9AXI2_ARUDO</name>
<evidence type="ECO:0000259" key="8">
    <source>
        <dbReference type="Pfam" id="PF07714"/>
    </source>
</evidence>
<reference evidence="9" key="2">
    <citation type="journal article" date="2015" name="Data Brief">
        <title>Shoot transcriptome of the giant reed, Arundo donax.</title>
        <authorList>
            <person name="Barrero R.A."/>
            <person name="Guerrero F.D."/>
            <person name="Moolhuijzen P."/>
            <person name="Goolsby J.A."/>
            <person name="Tidwell J."/>
            <person name="Bellgard S.E."/>
            <person name="Bellgard M.I."/>
        </authorList>
    </citation>
    <scope>NUCLEOTIDE SEQUENCE</scope>
    <source>
        <tissue evidence="9">Shoot tissue taken approximately 20 cm above the soil surface</tissue>
    </source>
</reference>
<dbReference type="Gene3D" id="1.10.510.10">
    <property type="entry name" value="Transferase(Phosphotransferase) domain 1"/>
    <property type="match status" value="1"/>
</dbReference>
<evidence type="ECO:0000256" key="5">
    <source>
        <dbReference type="ARBA" id="ARBA00022989"/>
    </source>
</evidence>
<dbReference type="PANTHER" id="PTHR27009">
    <property type="entry name" value="RUST RESISTANCE KINASE LR10-RELATED"/>
    <property type="match status" value="1"/>
</dbReference>
<accession>A0A0A9AXI2</accession>
<keyword evidence="5" id="KW-1133">Transmembrane helix</keyword>
<keyword evidence="4" id="KW-0732">Signal</keyword>
<keyword evidence="3" id="KW-0812">Transmembrane</keyword>
<dbReference type="InterPro" id="IPR011009">
    <property type="entry name" value="Kinase-like_dom_sf"/>
</dbReference>
<evidence type="ECO:0000313" key="9">
    <source>
        <dbReference type="EMBL" id="JAD54573.1"/>
    </source>
</evidence>
<organism evidence="9">
    <name type="scientific">Arundo donax</name>
    <name type="common">Giant reed</name>
    <name type="synonym">Donax arundinaceus</name>
    <dbReference type="NCBI Taxonomy" id="35708"/>
    <lineage>
        <taxon>Eukaryota</taxon>
        <taxon>Viridiplantae</taxon>
        <taxon>Streptophyta</taxon>
        <taxon>Embryophyta</taxon>
        <taxon>Tracheophyta</taxon>
        <taxon>Spermatophyta</taxon>
        <taxon>Magnoliopsida</taxon>
        <taxon>Liliopsida</taxon>
        <taxon>Poales</taxon>
        <taxon>Poaceae</taxon>
        <taxon>PACMAD clade</taxon>
        <taxon>Arundinoideae</taxon>
        <taxon>Arundineae</taxon>
        <taxon>Arundo</taxon>
    </lineage>
</organism>
<dbReference type="AlphaFoldDB" id="A0A0A9AXI2"/>
<reference evidence="9" key="1">
    <citation type="submission" date="2014-09" db="EMBL/GenBank/DDBJ databases">
        <authorList>
            <person name="Magalhaes I.L.F."/>
            <person name="Oliveira U."/>
            <person name="Santos F.R."/>
            <person name="Vidigal T.H.D.A."/>
            <person name="Brescovit A.D."/>
            <person name="Santos A.J."/>
        </authorList>
    </citation>
    <scope>NUCLEOTIDE SEQUENCE</scope>
    <source>
        <tissue evidence="9">Shoot tissue taken approximately 20 cm above the soil surface</tissue>
    </source>
</reference>
<keyword evidence="7" id="KW-0325">Glycoprotein</keyword>
<keyword evidence="2" id="KW-0723">Serine/threonine-protein kinase</keyword>